<dbReference type="Gramene" id="ERN09885">
    <property type="protein sequence ID" value="ERN09885"/>
    <property type="gene ID" value="AMTR_s00013p00130980"/>
</dbReference>
<dbReference type="HOGENOM" id="CLU_175829_0_0_1"/>
<dbReference type="InterPro" id="IPR045010">
    <property type="entry name" value="MDR_fam"/>
</dbReference>
<evidence type="ECO:0000313" key="5">
    <source>
        <dbReference type="Proteomes" id="UP000017836"/>
    </source>
</evidence>
<dbReference type="PANTHER" id="PTHR43205">
    <property type="entry name" value="PROSTAGLANDIN REDUCTASE"/>
    <property type="match status" value="1"/>
</dbReference>
<gene>
    <name evidence="4" type="ORF">AMTR_s00013p00130980</name>
</gene>
<dbReference type="InterPro" id="IPR011032">
    <property type="entry name" value="GroES-like_sf"/>
</dbReference>
<dbReference type="SUPFAM" id="SSF50129">
    <property type="entry name" value="GroES-like"/>
    <property type="match status" value="1"/>
</dbReference>
<dbReference type="Pfam" id="PF16884">
    <property type="entry name" value="ADH_N_2"/>
    <property type="match status" value="1"/>
</dbReference>
<feature type="compositionally biased region" description="Polar residues" evidence="2">
    <location>
        <begin position="64"/>
        <end position="75"/>
    </location>
</feature>
<evidence type="ECO:0000256" key="2">
    <source>
        <dbReference type="SAM" id="MobiDB-lite"/>
    </source>
</evidence>
<dbReference type="GO" id="GO:0016628">
    <property type="term" value="F:oxidoreductase activity, acting on the CH-CH group of donors, NAD or NADP as acceptor"/>
    <property type="evidence" value="ECO:0007669"/>
    <property type="project" value="InterPro"/>
</dbReference>
<feature type="region of interest" description="Disordered" evidence="2">
    <location>
        <begin position="62"/>
        <end position="81"/>
    </location>
</feature>
<dbReference type="Gene3D" id="3.90.180.10">
    <property type="entry name" value="Medium-chain alcohol dehydrogenases, catalytic domain"/>
    <property type="match status" value="1"/>
</dbReference>
<dbReference type="eggNOG" id="KOG1196">
    <property type="taxonomic scope" value="Eukaryota"/>
</dbReference>
<dbReference type="EMBL" id="KI392979">
    <property type="protein sequence ID" value="ERN09885.1"/>
    <property type="molecule type" value="Genomic_DNA"/>
</dbReference>
<evidence type="ECO:0000256" key="1">
    <source>
        <dbReference type="ARBA" id="ARBA00023002"/>
    </source>
</evidence>
<keyword evidence="1" id="KW-0560">Oxidoreductase</keyword>
<dbReference type="AlphaFoldDB" id="W1PRK4"/>
<feature type="domain" description="Oxidoreductase N-terminal" evidence="3">
    <location>
        <begin position="11"/>
        <end position="78"/>
    </location>
</feature>
<organism evidence="4 5">
    <name type="scientific">Amborella trichopoda</name>
    <dbReference type="NCBI Taxonomy" id="13333"/>
    <lineage>
        <taxon>Eukaryota</taxon>
        <taxon>Viridiplantae</taxon>
        <taxon>Streptophyta</taxon>
        <taxon>Embryophyta</taxon>
        <taxon>Tracheophyta</taxon>
        <taxon>Spermatophyta</taxon>
        <taxon>Magnoliopsida</taxon>
        <taxon>Amborellales</taxon>
        <taxon>Amborellaceae</taxon>
        <taxon>Amborella</taxon>
    </lineage>
</organism>
<proteinExistence type="predicted"/>
<dbReference type="Proteomes" id="UP000017836">
    <property type="component" value="Unassembled WGS sequence"/>
</dbReference>
<name>W1PRK4_AMBTC</name>
<sequence>MALGEAVKNMQIILKNYVTGSPKETDFEMVPSSLKLKVPEGSRGVLVKNLYLSCDPYLRFSMSKPKTPSYSSDSKPGSFLA</sequence>
<dbReference type="InterPro" id="IPR041694">
    <property type="entry name" value="ADH_N_2"/>
</dbReference>
<accession>W1PRK4</accession>
<dbReference type="PANTHER" id="PTHR43205:SF7">
    <property type="entry name" value="PROSTAGLANDIN REDUCTASE 1"/>
    <property type="match status" value="1"/>
</dbReference>
<reference evidence="5" key="1">
    <citation type="journal article" date="2013" name="Science">
        <title>The Amborella genome and the evolution of flowering plants.</title>
        <authorList>
            <consortium name="Amborella Genome Project"/>
        </authorList>
    </citation>
    <scope>NUCLEOTIDE SEQUENCE [LARGE SCALE GENOMIC DNA]</scope>
</reference>
<dbReference type="OMA" id="MAIPSEM"/>
<protein>
    <recommendedName>
        <fullName evidence="3">Oxidoreductase N-terminal domain-containing protein</fullName>
    </recommendedName>
</protein>
<evidence type="ECO:0000259" key="3">
    <source>
        <dbReference type="Pfam" id="PF16884"/>
    </source>
</evidence>
<evidence type="ECO:0000313" key="4">
    <source>
        <dbReference type="EMBL" id="ERN09885.1"/>
    </source>
</evidence>
<keyword evidence="5" id="KW-1185">Reference proteome</keyword>